<dbReference type="EMBL" id="PGOL01001101">
    <property type="protein sequence ID" value="PKI60885.1"/>
    <property type="molecule type" value="Genomic_DNA"/>
</dbReference>
<protein>
    <submittedName>
        <fullName evidence="1">Uncharacterized protein</fullName>
    </submittedName>
</protein>
<keyword evidence="2" id="KW-1185">Reference proteome</keyword>
<reference evidence="1 2" key="1">
    <citation type="submission" date="2017-11" db="EMBL/GenBank/DDBJ databases">
        <title>De-novo sequencing of pomegranate (Punica granatum L.) genome.</title>
        <authorList>
            <person name="Akparov Z."/>
            <person name="Amiraslanov A."/>
            <person name="Hajiyeva S."/>
            <person name="Abbasov M."/>
            <person name="Kaur K."/>
            <person name="Hamwieh A."/>
            <person name="Solovyev V."/>
            <person name="Salamov A."/>
            <person name="Braich B."/>
            <person name="Kosarev P."/>
            <person name="Mahmoud A."/>
            <person name="Hajiyev E."/>
            <person name="Babayeva S."/>
            <person name="Izzatullayeva V."/>
            <person name="Mammadov A."/>
            <person name="Mammadov A."/>
            <person name="Sharifova S."/>
            <person name="Ojaghi J."/>
            <person name="Eynullazada K."/>
            <person name="Bayramov B."/>
            <person name="Abdulazimova A."/>
            <person name="Shahmuradov I."/>
        </authorList>
    </citation>
    <scope>NUCLEOTIDE SEQUENCE [LARGE SCALE GENOMIC DNA]</scope>
    <source>
        <strain evidence="2">cv. AG2017</strain>
        <tissue evidence="1">Leaf</tissue>
    </source>
</reference>
<accession>A0A2I0JX67</accession>
<comment type="caution">
    <text evidence="1">The sequence shown here is derived from an EMBL/GenBank/DDBJ whole genome shotgun (WGS) entry which is preliminary data.</text>
</comment>
<name>A0A2I0JX67_PUNGR</name>
<organism evidence="1 2">
    <name type="scientific">Punica granatum</name>
    <name type="common">Pomegranate</name>
    <dbReference type="NCBI Taxonomy" id="22663"/>
    <lineage>
        <taxon>Eukaryota</taxon>
        <taxon>Viridiplantae</taxon>
        <taxon>Streptophyta</taxon>
        <taxon>Embryophyta</taxon>
        <taxon>Tracheophyta</taxon>
        <taxon>Spermatophyta</taxon>
        <taxon>Magnoliopsida</taxon>
        <taxon>eudicotyledons</taxon>
        <taxon>Gunneridae</taxon>
        <taxon>Pentapetalae</taxon>
        <taxon>rosids</taxon>
        <taxon>malvids</taxon>
        <taxon>Myrtales</taxon>
        <taxon>Lythraceae</taxon>
        <taxon>Punica</taxon>
    </lineage>
</organism>
<dbReference type="AlphaFoldDB" id="A0A2I0JX67"/>
<proteinExistence type="predicted"/>
<gene>
    <name evidence="1" type="ORF">CRG98_018710</name>
</gene>
<evidence type="ECO:0000313" key="1">
    <source>
        <dbReference type="EMBL" id="PKI60885.1"/>
    </source>
</evidence>
<dbReference type="Proteomes" id="UP000233551">
    <property type="component" value="Unassembled WGS sequence"/>
</dbReference>
<sequence>MVAGIEPPPPPSLCLSQERRLWGGGSVTPATIALGEVTNKSWSTRDLAGVVAVAGEPLVYNIESNLETLVHTDSSDLWRRFLAIKAMDPHGDLHKDRIV</sequence>
<evidence type="ECO:0000313" key="2">
    <source>
        <dbReference type="Proteomes" id="UP000233551"/>
    </source>
</evidence>